<name>A0A951UIA3_9NOST</name>
<keyword evidence="1" id="KW-0732">Signal</keyword>
<dbReference type="InterPro" id="IPR010916">
    <property type="entry name" value="TonB_box_CS"/>
</dbReference>
<dbReference type="AlphaFoldDB" id="A0A951UIA3"/>
<dbReference type="Gene3D" id="3.30.70.100">
    <property type="match status" value="1"/>
</dbReference>
<dbReference type="EMBL" id="JAHHHN010000010">
    <property type="protein sequence ID" value="MBW4563090.1"/>
    <property type="molecule type" value="Genomic_DNA"/>
</dbReference>
<comment type="caution">
    <text evidence="3">The sequence shown here is derived from an EMBL/GenBank/DDBJ whole genome shotgun (WGS) entry which is preliminary data.</text>
</comment>
<dbReference type="PROSITE" id="PS00430">
    <property type="entry name" value="TONB_DEPENDENT_REC_1"/>
    <property type="match status" value="1"/>
</dbReference>
<evidence type="ECO:0000313" key="3">
    <source>
        <dbReference type="EMBL" id="MBW4563090.1"/>
    </source>
</evidence>
<dbReference type="Proteomes" id="UP000715781">
    <property type="component" value="Unassembled WGS sequence"/>
</dbReference>
<evidence type="ECO:0000313" key="4">
    <source>
        <dbReference type="Proteomes" id="UP000715781"/>
    </source>
</evidence>
<dbReference type="SUPFAM" id="SSF54909">
    <property type="entry name" value="Dimeric alpha+beta barrel"/>
    <property type="match status" value="1"/>
</dbReference>
<protein>
    <submittedName>
        <fullName evidence="3">Antibiotic biosynthesis monooxygenase</fullName>
    </submittedName>
</protein>
<dbReference type="GO" id="GO:0004497">
    <property type="term" value="F:monooxygenase activity"/>
    <property type="evidence" value="ECO:0007669"/>
    <property type="project" value="UniProtKB-KW"/>
</dbReference>
<feature type="domain" description="ABM" evidence="2">
    <location>
        <begin position="65"/>
        <end position="120"/>
    </location>
</feature>
<keyword evidence="3" id="KW-0503">Monooxygenase</keyword>
<dbReference type="InterPro" id="IPR011008">
    <property type="entry name" value="Dimeric_a/b-barrel"/>
</dbReference>
<accession>A0A951UIA3</accession>
<proteinExistence type="predicted"/>
<keyword evidence="3" id="KW-0560">Oxidoreductase</keyword>
<dbReference type="InterPro" id="IPR007138">
    <property type="entry name" value="ABM_dom"/>
</dbReference>
<feature type="chain" id="PRO_5036800337" evidence="1">
    <location>
        <begin position="28"/>
        <end position="153"/>
    </location>
</feature>
<dbReference type="Pfam" id="PF03992">
    <property type="entry name" value="ABM"/>
    <property type="match status" value="1"/>
</dbReference>
<organism evidence="3 4">
    <name type="scientific">Mojavia pulchra JT2-VF2</name>
    <dbReference type="NCBI Taxonomy" id="287848"/>
    <lineage>
        <taxon>Bacteria</taxon>
        <taxon>Bacillati</taxon>
        <taxon>Cyanobacteriota</taxon>
        <taxon>Cyanophyceae</taxon>
        <taxon>Nostocales</taxon>
        <taxon>Nostocaceae</taxon>
    </lineage>
</organism>
<reference evidence="3" key="1">
    <citation type="submission" date="2021-05" db="EMBL/GenBank/DDBJ databases">
        <authorList>
            <person name="Pietrasiak N."/>
            <person name="Ward R."/>
            <person name="Stajich J.E."/>
            <person name="Kurbessoian T."/>
        </authorList>
    </citation>
    <scope>NUCLEOTIDE SEQUENCE</scope>
    <source>
        <strain evidence="3">JT2-VF2</strain>
    </source>
</reference>
<evidence type="ECO:0000256" key="1">
    <source>
        <dbReference type="SAM" id="SignalP"/>
    </source>
</evidence>
<evidence type="ECO:0000259" key="2">
    <source>
        <dbReference type="Pfam" id="PF03992"/>
    </source>
</evidence>
<feature type="signal peptide" evidence="1">
    <location>
        <begin position="1"/>
        <end position="27"/>
    </location>
</feature>
<reference evidence="3" key="2">
    <citation type="journal article" date="2022" name="Microbiol. Resour. Announc.">
        <title>Metagenome Sequencing to Explore Phylogenomics of Terrestrial Cyanobacteria.</title>
        <authorList>
            <person name="Ward R.D."/>
            <person name="Stajich J.E."/>
            <person name="Johansen J.R."/>
            <person name="Huntemann M."/>
            <person name="Clum A."/>
            <person name="Foster B."/>
            <person name="Foster B."/>
            <person name="Roux S."/>
            <person name="Palaniappan K."/>
            <person name="Varghese N."/>
            <person name="Mukherjee S."/>
            <person name="Reddy T.B.K."/>
            <person name="Daum C."/>
            <person name="Copeland A."/>
            <person name="Chen I.A."/>
            <person name="Ivanova N.N."/>
            <person name="Kyrpides N.C."/>
            <person name="Shapiro N."/>
            <person name="Eloe-Fadrosh E.A."/>
            <person name="Pietrasiak N."/>
        </authorList>
    </citation>
    <scope>NUCLEOTIDE SEQUENCE</scope>
    <source>
        <strain evidence="3">JT2-VF2</strain>
    </source>
</reference>
<sequence length="153" mass="17130">MIRPNNFSGILCGLAVSVLILPLASFAQVETLTVSAQPLPNNTATTESKKVVARIWHGTTLTSKADEYYAYLVEAGINKIKSIPGNLGAQVLRRTNGNNTEFTVISYWESRDAIRNFAGNDIEKVRFLPRDKEYLIKPETTVKHFDVMLDDRK</sequence>
<gene>
    <name evidence="3" type="ORF">KME32_18460</name>
</gene>